<gene>
    <name evidence="3" type="ORF">WS74_0053</name>
</gene>
<dbReference type="STRING" id="759620.WS105_0054"/>
<dbReference type="RefSeq" id="WP_009495693.1">
    <property type="nucleotide sequence ID" value="NZ_CP009223.1"/>
</dbReference>
<dbReference type="EMBL" id="CP009223">
    <property type="protein sequence ID" value="AIM62305.1"/>
    <property type="molecule type" value="Genomic_DNA"/>
</dbReference>
<dbReference type="Gene3D" id="2.40.128.690">
    <property type="entry name" value="YycH protein, domain 3-like"/>
    <property type="match status" value="1"/>
</dbReference>
<evidence type="ECO:0000259" key="2">
    <source>
        <dbReference type="Pfam" id="PF09648"/>
    </source>
</evidence>
<dbReference type="AlphaFoldDB" id="A0A075TYJ9"/>
<dbReference type="PATRIC" id="fig|759620.7.peg.51"/>
<reference evidence="3 4" key="1">
    <citation type="journal article" date="2014" name="Genome Announc.">
        <title>Complete Genome Sequences of Fish Pathogenic Weissella ceti Strains WS74 and WS105.</title>
        <authorList>
            <person name="Figueiredo H.C."/>
            <person name="Leal C.A."/>
            <person name="Dorella F.A."/>
            <person name="Carvalho A.F."/>
            <person name="Soares S.C."/>
            <person name="Pereira F.L."/>
            <person name="Azevedo V.A."/>
        </authorList>
    </citation>
    <scope>NUCLEOTIDE SEQUENCE [LARGE SCALE GENOMIC DNA]</scope>
    <source>
        <strain evidence="3 4">WS74</strain>
    </source>
</reference>
<keyword evidence="1" id="KW-1133">Transmembrane helix</keyword>
<dbReference type="OrthoDB" id="2135943at2"/>
<dbReference type="InterPro" id="IPR018604">
    <property type="entry name" value="YycI-like"/>
</dbReference>
<evidence type="ECO:0000313" key="4">
    <source>
        <dbReference type="Proteomes" id="UP000029079"/>
    </source>
</evidence>
<dbReference type="KEGG" id="wci:WS105_0054"/>
<dbReference type="Proteomes" id="UP000029079">
    <property type="component" value="Chromosome"/>
</dbReference>
<feature type="domain" description="Regulatory protein YycH-like" evidence="2">
    <location>
        <begin position="37"/>
        <end position="260"/>
    </location>
</feature>
<accession>A0A075TYJ9</accession>
<reference evidence="4" key="2">
    <citation type="submission" date="2014-08" db="EMBL/GenBank/DDBJ databases">
        <title>Complete genome of Weissella ceti strain WS74 isolated from diseased rainbow trout in Brazil.</title>
        <authorList>
            <person name="Figueiredo H.C.P."/>
            <person name="Leal C.A.G."/>
            <person name="Pereira F.L."/>
            <person name="Soares S.C."/>
            <person name="Dorella F.A."/>
            <person name="Carvalho A.F."/>
            <person name="Azevedo V.A.C."/>
        </authorList>
    </citation>
    <scope>NUCLEOTIDE SEQUENCE [LARGE SCALE GENOMIC DNA]</scope>
    <source>
        <strain evidence="4">WS74</strain>
    </source>
</reference>
<evidence type="ECO:0000256" key="1">
    <source>
        <dbReference type="SAM" id="Phobius"/>
    </source>
</evidence>
<dbReference type="KEGG" id="wce:WS08_0054"/>
<proteinExistence type="predicted"/>
<dbReference type="Pfam" id="PF09648">
    <property type="entry name" value="YycI"/>
    <property type="match status" value="1"/>
</dbReference>
<keyword evidence="1" id="KW-0472">Membrane</keyword>
<dbReference type="GO" id="GO:0016020">
    <property type="term" value="C:membrane"/>
    <property type="evidence" value="ECO:0007669"/>
    <property type="project" value="InterPro"/>
</dbReference>
<dbReference type="KEGG" id="wct:WS74_0053"/>
<keyword evidence="4" id="KW-1185">Reference proteome</keyword>
<evidence type="ECO:0000313" key="3">
    <source>
        <dbReference type="EMBL" id="AIM62305.1"/>
    </source>
</evidence>
<keyword evidence="1" id="KW-0812">Transmembrane</keyword>
<sequence length="268" mass="30301">MNIRKMLWTFLYLFLIVDGILLYQWVSVNDTVVDPASAKNIQQEIRMDGISFDSLDAHVPSGAYYSGEDGGSYLNKQKNQISDDWRVNVSGEKLRATPKEPVDLGDSMNSAKETLEKLVSDERNVISGEDYVYDPELSSNDNQDGLRVIVFSQKIGQETFVSSRGQIQFSFDEYFNLKSYTQTYVTGIQLLSEVPAILSERSAFFNAYQFNEIPNNSTLDWRKPGYATLMDVRGETIYIPVWTFSLTNAAGEKTMVRINALNGSLIKN</sequence>
<feature type="transmembrane region" description="Helical" evidence="1">
    <location>
        <begin position="7"/>
        <end position="26"/>
    </location>
</feature>
<organism evidence="3 4">
    <name type="scientific">Weissella ceti</name>
    <dbReference type="NCBI Taxonomy" id="759620"/>
    <lineage>
        <taxon>Bacteria</taxon>
        <taxon>Bacillati</taxon>
        <taxon>Bacillota</taxon>
        <taxon>Bacilli</taxon>
        <taxon>Lactobacillales</taxon>
        <taxon>Lactobacillaceae</taxon>
        <taxon>Weissella</taxon>
    </lineage>
</organism>
<name>A0A075TYJ9_9LACO</name>
<protein>
    <recommendedName>
        <fullName evidence="2">Regulatory protein YycH-like domain-containing protein</fullName>
    </recommendedName>
</protein>